<evidence type="ECO:0000313" key="2">
    <source>
        <dbReference type="Proteomes" id="UP000828390"/>
    </source>
</evidence>
<organism evidence="1 2">
    <name type="scientific">Dreissena polymorpha</name>
    <name type="common">Zebra mussel</name>
    <name type="synonym">Mytilus polymorpha</name>
    <dbReference type="NCBI Taxonomy" id="45954"/>
    <lineage>
        <taxon>Eukaryota</taxon>
        <taxon>Metazoa</taxon>
        <taxon>Spiralia</taxon>
        <taxon>Lophotrochozoa</taxon>
        <taxon>Mollusca</taxon>
        <taxon>Bivalvia</taxon>
        <taxon>Autobranchia</taxon>
        <taxon>Heteroconchia</taxon>
        <taxon>Euheterodonta</taxon>
        <taxon>Imparidentia</taxon>
        <taxon>Neoheterodontei</taxon>
        <taxon>Myida</taxon>
        <taxon>Dreissenoidea</taxon>
        <taxon>Dreissenidae</taxon>
        <taxon>Dreissena</taxon>
    </lineage>
</organism>
<protein>
    <submittedName>
        <fullName evidence="1">Uncharacterized protein</fullName>
    </submittedName>
</protein>
<dbReference type="Proteomes" id="UP000828390">
    <property type="component" value="Unassembled WGS sequence"/>
</dbReference>
<sequence>MQVTGRQLFRTTGRLHRYGQTLTAVTYQTAGYGSIRLRINSKTKQTTLQRSRISFACTPTRPNSRSAWPWSPRGST</sequence>
<gene>
    <name evidence="1" type="ORF">DPMN_050303</name>
</gene>
<evidence type="ECO:0000313" key="1">
    <source>
        <dbReference type="EMBL" id="KAH3724486.1"/>
    </source>
</evidence>
<reference evidence="1" key="2">
    <citation type="submission" date="2020-11" db="EMBL/GenBank/DDBJ databases">
        <authorList>
            <person name="McCartney M.A."/>
            <person name="Auch B."/>
            <person name="Kono T."/>
            <person name="Mallez S."/>
            <person name="Becker A."/>
            <person name="Gohl D.M."/>
            <person name="Silverstein K.A.T."/>
            <person name="Koren S."/>
            <person name="Bechman K.B."/>
            <person name="Herman A."/>
            <person name="Abrahante J.E."/>
            <person name="Garbe J."/>
        </authorList>
    </citation>
    <scope>NUCLEOTIDE SEQUENCE</scope>
    <source>
        <strain evidence="1">Duluth1</strain>
        <tissue evidence="1">Whole animal</tissue>
    </source>
</reference>
<dbReference type="EMBL" id="JAIWYP010000012">
    <property type="protein sequence ID" value="KAH3724486.1"/>
    <property type="molecule type" value="Genomic_DNA"/>
</dbReference>
<proteinExistence type="predicted"/>
<keyword evidence="2" id="KW-1185">Reference proteome</keyword>
<dbReference type="AlphaFoldDB" id="A0A9D4CGY4"/>
<accession>A0A9D4CGY4</accession>
<name>A0A9D4CGY4_DREPO</name>
<comment type="caution">
    <text evidence="1">The sequence shown here is derived from an EMBL/GenBank/DDBJ whole genome shotgun (WGS) entry which is preliminary data.</text>
</comment>
<reference evidence="1" key="1">
    <citation type="journal article" date="2019" name="bioRxiv">
        <title>The Genome of the Zebra Mussel, Dreissena polymorpha: A Resource for Invasive Species Research.</title>
        <authorList>
            <person name="McCartney M.A."/>
            <person name="Auch B."/>
            <person name="Kono T."/>
            <person name="Mallez S."/>
            <person name="Zhang Y."/>
            <person name="Obille A."/>
            <person name="Becker A."/>
            <person name="Abrahante J.E."/>
            <person name="Garbe J."/>
            <person name="Badalamenti J.P."/>
            <person name="Herman A."/>
            <person name="Mangelson H."/>
            <person name="Liachko I."/>
            <person name="Sullivan S."/>
            <person name="Sone E.D."/>
            <person name="Koren S."/>
            <person name="Silverstein K.A.T."/>
            <person name="Beckman K.B."/>
            <person name="Gohl D.M."/>
        </authorList>
    </citation>
    <scope>NUCLEOTIDE SEQUENCE</scope>
    <source>
        <strain evidence="1">Duluth1</strain>
        <tissue evidence="1">Whole animal</tissue>
    </source>
</reference>